<protein>
    <submittedName>
        <fullName evidence="1">Uncharacterized protein</fullName>
    </submittedName>
</protein>
<dbReference type="AlphaFoldDB" id="A0A0H5RTM4"/>
<sequence length="144" mass="16843">MLSGGFKPVRSAPWRNLMCRTIMEYDLIARRSRLSTRLEAQDWRLIYSHSPAVFPKGVNKKLHRRWSGPWRVTKGLTDILYRVQDTMNCKEVVLHVRRMTCWAISIGFIKIIDNEKTINKLMERITNMNSDQLTLTNIHNAITG</sequence>
<reference evidence="1" key="1">
    <citation type="submission" date="2015-04" db="EMBL/GenBank/DDBJ databases">
        <title>The genome sequence of the plant pathogenic Rhizarian Plasmodiophora brassicae reveals insights in its biotrophic life cycle and the origin of chitin synthesis.</title>
        <authorList>
            <person name="Schwelm A."/>
            <person name="Fogelqvist J."/>
            <person name="Knaust A."/>
            <person name="Julke S."/>
            <person name="Lilja T."/>
            <person name="Dhandapani V."/>
            <person name="Bonilla-Rosso G."/>
            <person name="Karlsson M."/>
            <person name="Shevchenko A."/>
            <person name="Choi S.R."/>
            <person name="Kim H.G."/>
            <person name="Park J.Y."/>
            <person name="Lim Y.P."/>
            <person name="Ludwig-Muller J."/>
            <person name="Dixelius C."/>
        </authorList>
    </citation>
    <scope>NUCLEOTIDE SEQUENCE</scope>
    <source>
        <tissue evidence="1">Potato root galls</tissue>
    </source>
</reference>
<dbReference type="EMBL" id="HACM01011652">
    <property type="protein sequence ID" value="CRZ12094.1"/>
    <property type="molecule type" value="Transcribed_RNA"/>
</dbReference>
<name>A0A0H5RTM4_9EUKA</name>
<accession>A0A0H5RTM4</accession>
<feature type="non-terminal residue" evidence="1">
    <location>
        <position position="144"/>
    </location>
</feature>
<evidence type="ECO:0000313" key="1">
    <source>
        <dbReference type="EMBL" id="CRZ12094.1"/>
    </source>
</evidence>
<proteinExistence type="predicted"/>
<organism evidence="1">
    <name type="scientific">Spongospora subterranea</name>
    <dbReference type="NCBI Taxonomy" id="70186"/>
    <lineage>
        <taxon>Eukaryota</taxon>
        <taxon>Sar</taxon>
        <taxon>Rhizaria</taxon>
        <taxon>Endomyxa</taxon>
        <taxon>Phytomyxea</taxon>
        <taxon>Plasmodiophorida</taxon>
        <taxon>Plasmodiophoridae</taxon>
        <taxon>Spongospora</taxon>
    </lineage>
</organism>